<evidence type="ECO:0000313" key="1">
    <source>
        <dbReference type="EMBL" id="EEP66723.1"/>
    </source>
</evidence>
<accession>C4GN38</accession>
<protein>
    <submittedName>
        <fullName evidence="1">Uncharacterized protein</fullName>
    </submittedName>
</protein>
<organism evidence="1 2">
    <name type="scientific">Kingella oralis ATCC 51147</name>
    <dbReference type="NCBI Taxonomy" id="629741"/>
    <lineage>
        <taxon>Bacteria</taxon>
        <taxon>Pseudomonadati</taxon>
        <taxon>Pseudomonadota</taxon>
        <taxon>Betaproteobacteria</taxon>
        <taxon>Neisseriales</taxon>
        <taxon>Neisseriaceae</taxon>
        <taxon>Kingella</taxon>
    </lineage>
</organism>
<name>C4GN38_9NEIS</name>
<sequence>MHGGNCTGIWLFRLPLFTGLLAQQHRGSLKTKNRTATAWDFVYTFSGCLNTPKAA</sequence>
<reference evidence="1" key="1">
    <citation type="submission" date="2009-04" db="EMBL/GenBank/DDBJ databases">
        <authorList>
            <person name="Weinstock G."/>
            <person name="Sodergren E."/>
            <person name="Clifton S."/>
            <person name="Fulton L."/>
            <person name="Fulton B."/>
            <person name="Courtney L."/>
            <person name="Fronick C."/>
            <person name="Harrison M."/>
            <person name="Strong C."/>
            <person name="Farmer C."/>
            <person name="Delahaunty K."/>
            <person name="Markovic C."/>
            <person name="Hall O."/>
            <person name="Minx P."/>
            <person name="Tomlinson C."/>
            <person name="Mitreva M."/>
            <person name="Nelson J."/>
            <person name="Hou S."/>
            <person name="Wollam A."/>
            <person name="Pepin K.H."/>
            <person name="Johnson M."/>
            <person name="Bhonagiri V."/>
            <person name="Nash W.E."/>
            <person name="Warren W."/>
            <person name="Chinwalla A."/>
            <person name="Mardis E.R."/>
            <person name="Wilson R.K."/>
        </authorList>
    </citation>
    <scope>NUCLEOTIDE SEQUENCE [LARGE SCALE GENOMIC DNA]</scope>
    <source>
        <strain evidence="1">ATCC 51147</strain>
    </source>
</reference>
<comment type="caution">
    <text evidence="1">The sequence shown here is derived from an EMBL/GenBank/DDBJ whole genome shotgun (WGS) entry which is preliminary data.</text>
</comment>
<evidence type="ECO:0000313" key="2">
    <source>
        <dbReference type="Proteomes" id="UP000003009"/>
    </source>
</evidence>
<dbReference type="EMBL" id="ACJW02000008">
    <property type="protein sequence ID" value="EEP66723.1"/>
    <property type="molecule type" value="Genomic_DNA"/>
</dbReference>
<keyword evidence="2" id="KW-1185">Reference proteome</keyword>
<dbReference type="Proteomes" id="UP000003009">
    <property type="component" value="Unassembled WGS sequence"/>
</dbReference>
<proteinExistence type="predicted"/>
<dbReference type="STRING" id="629741.GCWU000324_03127"/>
<dbReference type="AlphaFoldDB" id="C4GN38"/>
<dbReference type="HOGENOM" id="CLU_3026245_0_0_4"/>
<gene>
    <name evidence="1" type="ORF">GCWU000324_03127</name>
</gene>